<evidence type="ECO:0000256" key="1">
    <source>
        <dbReference type="ARBA" id="ARBA00009179"/>
    </source>
</evidence>
<evidence type="ECO:0000256" key="5">
    <source>
        <dbReference type="RuleBase" id="RU004404"/>
    </source>
</evidence>
<proteinExistence type="inferred from homology"/>
<dbReference type="PANTHER" id="PTHR32060">
    <property type="entry name" value="TAIL-SPECIFIC PROTEASE"/>
    <property type="match status" value="1"/>
</dbReference>
<dbReference type="Gene3D" id="3.90.226.10">
    <property type="entry name" value="2-enoyl-CoA Hydratase, Chain A, domain 1"/>
    <property type="match status" value="1"/>
</dbReference>
<keyword evidence="2 5" id="KW-0645">Protease</keyword>
<keyword evidence="6" id="KW-0812">Transmembrane</keyword>
<dbReference type="CDD" id="cd07560">
    <property type="entry name" value="Peptidase_S41_CPP"/>
    <property type="match status" value="1"/>
</dbReference>
<dbReference type="RefSeq" id="WP_114789726.1">
    <property type="nucleotide sequence ID" value="NZ_CP139960.1"/>
</dbReference>
<dbReference type="Pfam" id="PF03572">
    <property type="entry name" value="Peptidase_S41"/>
    <property type="match status" value="1"/>
</dbReference>
<sequence length="535" mass="60225">MKRKFVQGTPSREVWLPLLLSAVMILGMYIGYRFATGQPNKKIFKKDRVTALQEALDIIRTRYVDSVQIDTLEGNAIREMMSELDPHSVYLPPAELKEANEDLSGNFEGIGVEFNQIRDTVNITYVIEGGPSDKAGLLIGDQIIKVDSNNLTGKSINSFKIRNLIRGERGSPAKLEIMRSGKVLPITVIRGNIPTPSISAAYMMDKTTAFIKLDRFTNTTYREFMEAAEGLKKQGMTQLIFDLRSNGGGYMDQAIQIADEFLSGDKLIVYTQGVNSPKTEYRCKRPGIFENGKLAVLVDELSASASEILAGALQDWDRATIIGRRTFGKGLVQEPFLLSDGSAMRLTIARYYTPIGRSIQKPYTGGKKVYMDEVWERYATGQLYYADSNKVSNGKVYKTHGGRTVYGGGGIMPDVFVGLDTSNYSREINMLFLNGSFNDFVFHYYLDNKKILDPYPNPQVYTQQFDPAQSMWIQFTNWVKKDTINLSGVPAFEKAKVEQRMEAQLARFKWRDSGFYQVMNTKDTLVLTALKELAK</sequence>
<evidence type="ECO:0000256" key="4">
    <source>
        <dbReference type="ARBA" id="ARBA00022825"/>
    </source>
</evidence>
<dbReference type="Gene3D" id="2.30.42.10">
    <property type="match status" value="1"/>
</dbReference>
<protein>
    <submittedName>
        <fullName evidence="8">S41 family peptidase</fullName>
    </submittedName>
</protein>
<dbReference type="NCBIfam" id="TIGR00225">
    <property type="entry name" value="prc"/>
    <property type="match status" value="1"/>
</dbReference>
<dbReference type="Pfam" id="PF13180">
    <property type="entry name" value="PDZ_2"/>
    <property type="match status" value="1"/>
</dbReference>
<dbReference type="SUPFAM" id="SSF52096">
    <property type="entry name" value="ClpP/crotonase"/>
    <property type="match status" value="1"/>
</dbReference>
<dbReference type="InterPro" id="IPR001478">
    <property type="entry name" value="PDZ"/>
</dbReference>
<evidence type="ECO:0000256" key="2">
    <source>
        <dbReference type="ARBA" id="ARBA00022670"/>
    </source>
</evidence>
<dbReference type="SUPFAM" id="SSF50156">
    <property type="entry name" value="PDZ domain-like"/>
    <property type="match status" value="1"/>
</dbReference>
<dbReference type="EMBL" id="CP139960">
    <property type="protein sequence ID" value="WQD40079.1"/>
    <property type="molecule type" value="Genomic_DNA"/>
</dbReference>
<feature type="domain" description="PDZ" evidence="7">
    <location>
        <begin position="93"/>
        <end position="192"/>
    </location>
</feature>
<gene>
    <name evidence="8" type="ORF">U0035_07965</name>
</gene>
<evidence type="ECO:0000256" key="3">
    <source>
        <dbReference type="ARBA" id="ARBA00022801"/>
    </source>
</evidence>
<name>A0ABZ0WBW9_9BACT</name>
<dbReference type="InterPro" id="IPR036034">
    <property type="entry name" value="PDZ_sf"/>
</dbReference>
<dbReference type="SMART" id="SM00245">
    <property type="entry name" value="TSPc"/>
    <property type="match status" value="1"/>
</dbReference>
<dbReference type="InterPro" id="IPR004447">
    <property type="entry name" value="Peptidase_S41A"/>
</dbReference>
<reference evidence="8 9" key="1">
    <citation type="submission" date="2023-12" db="EMBL/GenBank/DDBJ databases">
        <title>Genome sequencing and assembly of bacterial species from a model synthetic community.</title>
        <authorList>
            <person name="Hogle S.L."/>
        </authorList>
    </citation>
    <scope>NUCLEOTIDE SEQUENCE [LARGE SCALE GENOMIC DNA]</scope>
    <source>
        <strain evidence="8 9">HAMBI_3031</strain>
    </source>
</reference>
<dbReference type="Gene3D" id="3.30.750.44">
    <property type="match status" value="1"/>
</dbReference>
<keyword evidence="6" id="KW-0472">Membrane</keyword>
<dbReference type="InterPro" id="IPR029045">
    <property type="entry name" value="ClpP/crotonase-like_dom_sf"/>
</dbReference>
<organism evidence="8 9">
    <name type="scientific">Niabella yanshanensis</name>
    <dbReference type="NCBI Taxonomy" id="577386"/>
    <lineage>
        <taxon>Bacteria</taxon>
        <taxon>Pseudomonadati</taxon>
        <taxon>Bacteroidota</taxon>
        <taxon>Chitinophagia</taxon>
        <taxon>Chitinophagales</taxon>
        <taxon>Chitinophagaceae</taxon>
        <taxon>Niabella</taxon>
    </lineage>
</organism>
<dbReference type="Proteomes" id="UP001325680">
    <property type="component" value="Chromosome"/>
</dbReference>
<evidence type="ECO:0000313" key="9">
    <source>
        <dbReference type="Proteomes" id="UP001325680"/>
    </source>
</evidence>
<accession>A0ABZ0WBW9</accession>
<dbReference type="CDD" id="cd06782">
    <property type="entry name" value="cpPDZ_CPP-like"/>
    <property type="match status" value="1"/>
</dbReference>
<evidence type="ECO:0000259" key="7">
    <source>
        <dbReference type="PROSITE" id="PS50106"/>
    </source>
</evidence>
<evidence type="ECO:0000256" key="6">
    <source>
        <dbReference type="SAM" id="Phobius"/>
    </source>
</evidence>
<evidence type="ECO:0000313" key="8">
    <source>
        <dbReference type="EMBL" id="WQD40079.1"/>
    </source>
</evidence>
<dbReference type="PROSITE" id="PS50106">
    <property type="entry name" value="PDZ"/>
    <property type="match status" value="1"/>
</dbReference>
<comment type="similarity">
    <text evidence="1 5">Belongs to the peptidase S41A family.</text>
</comment>
<dbReference type="InterPro" id="IPR005151">
    <property type="entry name" value="Tail-specific_protease"/>
</dbReference>
<feature type="transmembrane region" description="Helical" evidence="6">
    <location>
        <begin position="14"/>
        <end position="35"/>
    </location>
</feature>
<keyword evidence="3 5" id="KW-0378">Hydrolase</keyword>
<dbReference type="SMART" id="SM00228">
    <property type="entry name" value="PDZ"/>
    <property type="match status" value="1"/>
</dbReference>
<keyword evidence="6" id="KW-1133">Transmembrane helix</keyword>
<keyword evidence="9" id="KW-1185">Reference proteome</keyword>
<keyword evidence="4 5" id="KW-0720">Serine protease</keyword>
<dbReference type="PANTHER" id="PTHR32060:SF30">
    <property type="entry name" value="CARBOXY-TERMINAL PROCESSING PROTEASE CTPA"/>
    <property type="match status" value="1"/>
</dbReference>